<feature type="transmembrane region" description="Helical" evidence="2">
    <location>
        <begin position="12"/>
        <end position="35"/>
    </location>
</feature>
<dbReference type="OMA" id="YWERTVA"/>
<keyword evidence="4" id="KW-1185">Reference proteome</keyword>
<dbReference type="AlphaFoldDB" id="E9B3S0"/>
<feature type="coiled-coil region" evidence="1">
    <location>
        <begin position="48"/>
        <end position="91"/>
    </location>
</feature>
<keyword evidence="2" id="KW-0472">Membrane</keyword>
<dbReference type="RefSeq" id="XP_003878337.1">
    <property type="nucleotide sequence ID" value="XM_003878288.1"/>
</dbReference>
<dbReference type="VEuPathDB" id="TriTrypDB:LmxM.32.0880"/>
<reference evidence="3 4" key="1">
    <citation type="journal article" date="2011" name="Genome Res.">
        <title>Chromosome and gene copy number variation allow major structural change between species and strains of Leishmania.</title>
        <authorList>
            <person name="Rogers M.B."/>
            <person name="Hilley J.D."/>
            <person name="Dickens N.J."/>
            <person name="Wilkes J."/>
            <person name="Bates P.A."/>
            <person name="Depledge D.P."/>
            <person name="Harris D."/>
            <person name="Her Y."/>
            <person name="Herzyk P."/>
            <person name="Imamura H."/>
            <person name="Otto T.D."/>
            <person name="Sanders M."/>
            <person name="Seeger K."/>
            <person name="Dujardin J.C."/>
            <person name="Berriman M."/>
            <person name="Smith D.F."/>
            <person name="Hertz-Fowler C."/>
            <person name="Mottram J.C."/>
        </authorList>
    </citation>
    <scope>NUCLEOTIDE SEQUENCE [LARGE SCALE GENOMIC DNA]</scope>
    <source>
        <strain evidence="3 4">MHOM/GT/2001/U1103</strain>
    </source>
</reference>
<accession>E9B3S0</accession>
<organism evidence="3 4">
    <name type="scientific">Leishmania mexicana (strain MHOM/GT/2001/U1103)</name>
    <dbReference type="NCBI Taxonomy" id="929439"/>
    <lineage>
        <taxon>Eukaryota</taxon>
        <taxon>Discoba</taxon>
        <taxon>Euglenozoa</taxon>
        <taxon>Kinetoplastea</taxon>
        <taxon>Metakinetoplastina</taxon>
        <taxon>Trypanosomatida</taxon>
        <taxon>Trypanosomatidae</taxon>
        <taxon>Leishmaniinae</taxon>
        <taxon>Leishmania</taxon>
    </lineage>
</organism>
<keyword evidence="2" id="KW-1133">Transmembrane helix</keyword>
<dbReference type="PhylomeDB" id="E9B3S0"/>
<dbReference type="EMBL" id="FR799585">
    <property type="protein sequence ID" value="CBZ29887.1"/>
    <property type="molecule type" value="Genomic_DNA"/>
</dbReference>
<evidence type="ECO:0008006" key="5">
    <source>
        <dbReference type="Google" id="ProtNLM"/>
    </source>
</evidence>
<evidence type="ECO:0000313" key="4">
    <source>
        <dbReference type="Proteomes" id="UP000007259"/>
    </source>
</evidence>
<keyword evidence="2" id="KW-0812">Transmembrane</keyword>
<proteinExistence type="predicted"/>
<gene>
    <name evidence="3" type="ORF">LMXM_32_0880</name>
</gene>
<dbReference type="OrthoDB" id="266359at2759"/>
<name>E9B3S0_LEIMU</name>
<dbReference type="Proteomes" id="UP000007259">
    <property type="component" value="Chromosome 32"/>
</dbReference>
<dbReference type="KEGG" id="lmi:LMXM_32_0880"/>
<protein>
    <recommendedName>
        <fullName evidence="5">Transmembrane protein</fullName>
    </recommendedName>
</protein>
<evidence type="ECO:0000313" key="3">
    <source>
        <dbReference type="EMBL" id="CBZ29887.1"/>
    </source>
</evidence>
<keyword evidence="1" id="KW-0175">Coiled coil</keyword>
<sequence>MSSTPALTHGEYVNGMLVLAAAATTFVGYASSVYWERTVALCLFRRRELALEQEIAELETEAKEICTTSNLYEHSRRMRRALRLRQELEAERQRRLTYEFSVARVVSPLPGGVSLASWFGRRTRDAAAVTAAPGRVGKAIVGNKPGVLPDLCATTTTSSLTLVHAAEYSTTAPSRPQVLVESAMNVLWYNATTVVKYLLRFGSALVLLCVFGNRRGLITVPPSFAETLRYCAVEVMAPLLLNAFMYVPALVFAPARRASFVNTHGGRAADGAVGVIHGSFAETTPPSSSAPPFTAVTGSASDAGVAATVQHADIGVCGSHDLASWLLACYLASYLIVRVFG</sequence>
<evidence type="ECO:0000256" key="1">
    <source>
        <dbReference type="SAM" id="Coils"/>
    </source>
</evidence>
<dbReference type="GeneID" id="13453856"/>
<evidence type="ECO:0000256" key="2">
    <source>
        <dbReference type="SAM" id="Phobius"/>
    </source>
</evidence>